<dbReference type="PANTHER" id="PTHR12419">
    <property type="entry name" value="OTU DOMAIN CONTAINING PROTEIN"/>
    <property type="match status" value="1"/>
</dbReference>
<dbReference type="PROSITE" id="PS50802">
    <property type="entry name" value="OTU"/>
    <property type="match status" value="1"/>
</dbReference>
<proteinExistence type="predicted"/>
<dbReference type="PANTHER" id="PTHR12419:SF10">
    <property type="entry name" value="DEUBIQUITINASE OTUD6B"/>
    <property type="match status" value="1"/>
</dbReference>
<dbReference type="InterPro" id="IPR038765">
    <property type="entry name" value="Papain-like_cys_pep_sf"/>
</dbReference>
<dbReference type="GO" id="GO:0004843">
    <property type="term" value="F:cysteine-type deubiquitinase activity"/>
    <property type="evidence" value="ECO:0007669"/>
    <property type="project" value="TreeGrafter"/>
</dbReference>
<dbReference type="OrthoDB" id="415023at2759"/>
<dbReference type="AlphaFoldDB" id="A0A2R6NQV6"/>
<evidence type="ECO:0000313" key="3">
    <source>
        <dbReference type="EMBL" id="PSR74940.1"/>
    </source>
</evidence>
<dbReference type="SUPFAM" id="SSF54001">
    <property type="entry name" value="Cysteine proteinases"/>
    <property type="match status" value="1"/>
</dbReference>
<dbReference type="EMBL" id="MLYV02000944">
    <property type="protein sequence ID" value="PSR74940.1"/>
    <property type="molecule type" value="Genomic_DNA"/>
</dbReference>
<dbReference type="GO" id="GO:0016579">
    <property type="term" value="P:protein deubiquitination"/>
    <property type="evidence" value="ECO:0007669"/>
    <property type="project" value="TreeGrafter"/>
</dbReference>
<feature type="compositionally biased region" description="Basic residues" evidence="1">
    <location>
        <begin position="1"/>
        <end position="11"/>
    </location>
</feature>
<evidence type="ECO:0000256" key="1">
    <source>
        <dbReference type="SAM" id="MobiDB-lite"/>
    </source>
</evidence>
<dbReference type="CDD" id="cd22748">
    <property type="entry name" value="OTU_OTUD6-like"/>
    <property type="match status" value="1"/>
</dbReference>
<gene>
    <name evidence="3" type="ORF">PHLCEN_2v9474</name>
</gene>
<reference evidence="3 4" key="1">
    <citation type="submission" date="2018-02" db="EMBL/GenBank/DDBJ databases">
        <title>Genome sequence of the basidiomycete white-rot fungus Phlebia centrifuga.</title>
        <authorList>
            <person name="Granchi Z."/>
            <person name="Peng M."/>
            <person name="de Vries R.P."/>
            <person name="Hilden K."/>
            <person name="Makela M.R."/>
            <person name="Grigoriev I."/>
            <person name="Riley R."/>
        </authorList>
    </citation>
    <scope>NUCLEOTIDE SEQUENCE [LARGE SCALE GENOMIC DNA]</scope>
    <source>
        <strain evidence="3 4">FBCC195</strain>
    </source>
</reference>
<dbReference type="Proteomes" id="UP000186601">
    <property type="component" value="Unassembled WGS sequence"/>
</dbReference>
<evidence type="ECO:0000259" key="2">
    <source>
        <dbReference type="PROSITE" id="PS50802"/>
    </source>
</evidence>
<sequence length="300" mass="33305">MAGSKRNKMKKLLSPTRALSPPQTADDEELMDDLLAELDSRDQSVQIQSATVLNDMQLEKVADDIDAAPKQDSKSRHKARQARRAAALADKFTPVDADADAKLEKEAREEERIINRTCDELGVKMHEINPDGHCLFSAVAEQLAILGILPSAEATYEATRRAAADYMQTHPDDFIPFLPSDSETGLMSPQEFENYCATVRDTAVWGGEPEIQALSRAYNVPIHVIQGESPHVVIHNPSDIPKTSDVKAEQVVRISYHRRMYGLGEPTISNWHPSKHYNSLRPKRSLTDGIKAIFSPSSPP</sequence>
<dbReference type="STRING" id="98765.A0A2R6NQV6"/>
<accession>A0A2R6NQV6</accession>
<name>A0A2R6NQV6_9APHY</name>
<comment type="caution">
    <text evidence="3">The sequence shown here is derived from an EMBL/GenBank/DDBJ whole genome shotgun (WGS) entry which is preliminary data.</text>
</comment>
<dbReference type="InterPro" id="IPR050704">
    <property type="entry name" value="Peptidase_C85-like"/>
</dbReference>
<keyword evidence="4" id="KW-1185">Reference proteome</keyword>
<dbReference type="Gene3D" id="3.90.70.80">
    <property type="match status" value="1"/>
</dbReference>
<dbReference type="InterPro" id="IPR003323">
    <property type="entry name" value="OTU_dom"/>
</dbReference>
<organism evidence="3 4">
    <name type="scientific">Hermanssonia centrifuga</name>
    <dbReference type="NCBI Taxonomy" id="98765"/>
    <lineage>
        <taxon>Eukaryota</taxon>
        <taxon>Fungi</taxon>
        <taxon>Dikarya</taxon>
        <taxon>Basidiomycota</taxon>
        <taxon>Agaricomycotina</taxon>
        <taxon>Agaricomycetes</taxon>
        <taxon>Polyporales</taxon>
        <taxon>Meruliaceae</taxon>
        <taxon>Hermanssonia</taxon>
    </lineage>
</organism>
<dbReference type="Pfam" id="PF02338">
    <property type="entry name" value="OTU"/>
    <property type="match status" value="1"/>
</dbReference>
<evidence type="ECO:0000313" key="4">
    <source>
        <dbReference type="Proteomes" id="UP000186601"/>
    </source>
</evidence>
<protein>
    <recommendedName>
        <fullName evidence="2">OTU domain-containing protein</fullName>
    </recommendedName>
</protein>
<feature type="domain" description="OTU" evidence="2">
    <location>
        <begin position="123"/>
        <end position="283"/>
    </location>
</feature>
<feature type="region of interest" description="Disordered" evidence="1">
    <location>
        <begin position="1"/>
        <end position="28"/>
    </location>
</feature>